<keyword evidence="1" id="KW-0472">Membrane</keyword>
<keyword evidence="3" id="KW-1185">Reference proteome</keyword>
<organism evidence="2 3">
    <name type="scientific">Deinococcus ruber</name>
    <dbReference type="NCBI Taxonomy" id="1848197"/>
    <lineage>
        <taxon>Bacteria</taxon>
        <taxon>Thermotogati</taxon>
        <taxon>Deinococcota</taxon>
        <taxon>Deinococci</taxon>
        <taxon>Deinococcales</taxon>
        <taxon>Deinococcaceae</taxon>
        <taxon>Deinococcus</taxon>
    </lineage>
</organism>
<name>A0A918F8Z8_9DEIO</name>
<reference evidence="2" key="1">
    <citation type="journal article" date="2014" name="Int. J. Syst. Evol. Microbiol.">
        <title>Complete genome sequence of Corynebacterium casei LMG S-19264T (=DSM 44701T), isolated from a smear-ripened cheese.</title>
        <authorList>
            <consortium name="US DOE Joint Genome Institute (JGI-PGF)"/>
            <person name="Walter F."/>
            <person name="Albersmeier A."/>
            <person name="Kalinowski J."/>
            <person name="Ruckert C."/>
        </authorList>
    </citation>
    <scope>NUCLEOTIDE SEQUENCE</scope>
    <source>
        <strain evidence="2">JCM 31311</strain>
    </source>
</reference>
<evidence type="ECO:0000313" key="2">
    <source>
        <dbReference type="EMBL" id="GGR12600.1"/>
    </source>
</evidence>
<evidence type="ECO:0000256" key="1">
    <source>
        <dbReference type="SAM" id="Phobius"/>
    </source>
</evidence>
<comment type="caution">
    <text evidence="2">The sequence shown here is derived from an EMBL/GenBank/DDBJ whole genome shotgun (WGS) entry which is preliminary data.</text>
</comment>
<gene>
    <name evidence="2" type="ORF">GCM10008957_26950</name>
</gene>
<evidence type="ECO:0000313" key="3">
    <source>
        <dbReference type="Proteomes" id="UP000603865"/>
    </source>
</evidence>
<dbReference type="Proteomes" id="UP000603865">
    <property type="component" value="Unassembled WGS sequence"/>
</dbReference>
<reference evidence="2" key="2">
    <citation type="submission" date="2020-09" db="EMBL/GenBank/DDBJ databases">
        <authorList>
            <person name="Sun Q."/>
            <person name="Ohkuma M."/>
        </authorList>
    </citation>
    <scope>NUCLEOTIDE SEQUENCE</scope>
    <source>
        <strain evidence="2">JCM 31311</strain>
    </source>
</reference>
<protein>
    <recommendedName>
        <fullName evidence="4">DUF4386 domain-containing protein</fullName>
    </recommendedName>
</protein>
<feature type="transmembrane region" description="Helical" evidence="1">
    <location>
        <begin position="49"/>
        <end position="75"/>
    </location>
</feature>
<dbReference type="AlphaFoldDB" id="A0A918F8Z8"/>
<accession>A0A918F8Z8</accession>
<proteinExistence type="predicted"/>
<keyword evidence="1" id="KW-1133">Transmembrane helix</keyword>
<keyword evidence="1" id="KW-0812">Transmembrane</keyword>
<dbReference type="EMBL" id="BMQL01000014">
    <property type="protein sequence ID" value="GGR12600.1"/>
    <property type="molecule type" value="Genomic_DNA"/>
</dbReference>
<sequence>MPLIILLVLQILGILFLPLILPFLSAILNTASASNDTANSLSPSDLHTILTFVSASIWVVEIVQVGVAVLYFFTLRAVQQGKNWGRIVAIVMFILGLLNFPVGTLLGVFGLIGAFDQEVAAYCNR</sequence>
<evidence type="ECO:0008006" key="4">
    <source>
        <dbReference type="Google" id="ProtNLM"/>
    </source>
</evidence>
<feature type="transmembrane region" description="Helical" evidence="1">
    <location>
        <begin position="87"/>
        <end position="115"/>
    </location>
</feature>